<protein>
    <submittedName>
        <fullName evidence="2">Rhodanese-like domain-containing protein</fullName>
    </submittedName>
</protein>
<evidence type="ECO:0000313" key="2">
    <source>
        <dbReference type="EMBL" id="ASN82896.1"/>
    </source>
</evidence>
<sequence>MFKFLKSLLGRGPAVTNVTPLDAEALVRQGAMLLDVRSAAERQATKIRGSTHVPLNDLGNQAGTLPRDRVIVCQCASGRRSALAAKHLAAAGFDVRNLQGGIQAWQAAGLPTQ</sequence>
<dbReference type="RefSeq" id="WP_027462365.1">
    <property type="nucleotide sequence ID" value="NZ_CP021083.1"/>
</dbReference>
<dbReference type="InterPro" id="IPR036873">
    <property type="entry name" value="Rhodanese-like_dom_sf"/>
</dbReference>
<dbReference type="InterPro" id="IPR001763">
    <property type="entry name" value="Rhodanese-like_dom"/>
</dbReference>
<dbReference type="STRING" id="317577.GCA_000419625_03480"/>
<geneLocation type="plasmid" evidence="3">
    <name>pdfi2</name>
</geneLocation>
<evidence type="ECO:0000259" key="1">
    <source>
        <dbReference type="PROSITE" id="PS50206"/>
    </source>
</evidence>
<dbReference type="PANTHER" id="PTHR43031">
    <property type="entry name" value="FAD-DEPENDENT OXIDOREDUCTASE"/>
    <property type="match status" value="1"/>
</dbReference>
<keyword evidence="3" id="KW-1185">Reference proteome</keyword>
<dbReference type="PANTHER" id="PTHR43031:SF1">
    <property type="entry name" value="PYRIDINE NUCLEOTIDE-DISULPHIDE OXIDOREDUCTASE"/>
    <property type="match status" value="1"/>
</dbReference>
<proteinExistence type="predicted"/>
<dbReference type="Pfam" id="PF00581">
    <property type="entry name" value="Rhodanese"/>
    <property type="match status" value="1"/>
</dbReference>
<reference evidence="2 3" key="1">
    <citation type="submission" date="2017-05" db="EMBL/GenBank/DDBJ databases">
        <title>The complete genome sequence of Deinococcus ficus isolated from the rhizosphere of the Ficus religiosa L. in Taiwan.</title>
        <authorList>
            <person name="Wu K.-M."/>
            <person name="Liao T.-L."/>
            <person name="Liu Y.-M."/>
            <person name="Young C.-C."/>
            <person name="Tsai S.-F."/>
        </authorList>
    </citation>
    <scope>NUCLEOTIDE SEQUENCE [LARGE SCALE GENOMIC DNA]</scope>
    <source>
        <strain evidence="2 3">CC-FR2-10</strain>
        <plasmid evidence="3">pdfi2</plasmid>
    </source>
</reference>
<dbReference type="Proteomes" id="UP000259030">
    <property type="component" value="Plasmid pDFI2"/>
</dbReference>
<evidence type="ECO:0000313" key="3">
    <source>
        <dbReference type="Proteomes" id="UP000259030"/>
    </source>
</evidence>
<feature type="domain" description="Rhodanese" evidence="1">
    <location>
        <begin position="27"/>
        <end position="113"/>
    </location>
</feature>
<dbReference type="KEGG" id="dfc:DFI_17050"/>
<accession>A0A221T1Z9</accession>
<gene>
    <name evidence="2" type="ORF">DFI_17050</name>
</gene>
<organism evidence="2 3">
    <name type="scientific">Deinococcus ficus</name>
    <dbReference type="NCBI Taxonomy" id="317577"/>
    <lineage>
        <taxon>Bacteria</taxon>
        <taxon>Thermotogati</taxon>
        <taxon>Deinococcota</taxon>
        <taxon>Deinococci</taxon>
        <taxon>Deinococcales</taxon>
        <taxon>Deinococcaceae</taxon>
        <taxon>Deinococcus</taxon>
    </lineage>
</organism>
<keyword evidence="2" id="KW-0614">Plasmid</keyword>
<name>A0A221T1Z9_9DEIO</name>
<dbReference type="CDD" id="cd00158">
    <property type="entry name" value="RHOD"/>
    <property type="match status" value="1"/>
</dbReference>
<dbReference type="SUPFAM" id="SSF52821">
    <property type="entry name" value="Rhodanese/Cell cycle control phosphatase"/>
    <property type="match status" value="1"/>
</dbReference>
<dbReference type="InterPro" id="IPR050229">
    <property type="entry name" value="GlpE_sulfurtransferase"/>
</dbReference>
<dbReference type="AlphaFoldDB" id="A0A221T1Z9"/>
<dbReference type="SMART" id="SM00450">
    <property type="entry name" value="RHOD"/>
    <property type="match status" value="1"/>
</dbReference>
<dbReference type="PROSITE" id="PS50206">
    <property type="entry name" value="RHODANESE_3"/>
    <property type="match status" value="1"/>
</dbReference>
<dbReference type="EMBL" id="CP021083">
    <property type="protein sequence ID" value="ASN82896.1"/>
    <property type="molecule type" value="Genomic_DNA"/>
</dbReference>
<dbReference type="Gene3D" id="3.40.250.10">
    <property type="entry name" value="Rhodanese-like domain"/>
    <property type="match status" value="1"/>
</dbReference>